<comment type="similarity">
    <text evidence="2">Belongs to the RbfA family.</text>
</comment>
<comment type="caution">
    <text evidence="3">The sequence shown here is derived from an EMBL/GenBank/DDBJ whole genome shotgun (WGS) entry which is preliminary data.</text>
</comment>
<dbReference type="PANTHER" id="PTHR33515">
    <property type="entry name" value="RIBOSOME-BINDING FACTOR A, CHLOROPLASTIC-RELATED"/>
    <property type="match status" value="1"/>
</dbReference>
<evidence type="ECO:0000313" key="4">
    <source>
        <dbReference type="Proteomes" id="UP000525298"/>
    </source>
</evidence>
<evidence type="ECO:0000256" key="2">
    <source>
        <dbReference type="HAMAP-Rule" id="MF_00003"/>
    </source>
</evidence>
<reference evidence="3 4" key="1">
    <citation type="submission" date="2020-07" db="EMBL/GenBank/DDBJ databases">
        <title>Genomic Encyclopedia of Type Strains, Phase IV (KMG-IV): sequencing the most valuable type-strain genomes for metagenomic binning, comparative biology and taxonomic classification.</title>
        <authorList>
            <person name="Goeker M."/>
        </authorList>
    </citation>
    <scope>NUCLEOTIDE SEQUENCE [LARGE SCALE GENOMIC DNA]</scope>
    <source>
        <strain evidence="3 4">DSM 17721</strain>
    </source>
</reference>
<evidence type="ECO:0000313" key="3">
    <source>
        <dbReference type="EMBL" id="MBA2879762.1"/>
    </source>
</evidence>
<dbReference type="GO" id="GO:0005829">
    <property type="term" value="C:cytosol"/>
    <property type="evidence" value="ECO:0007669"/>
    <property type="project" value="TreeGrafter"/>
</dbReference>
<dbReference type="GO" id="GO:0030490">
    <property type="term" value="P:maturation of SSU-rRNA"/>
    <property type="evidence" value="ECO:0007669"/>
    <property type="project" value="UniProtKB-UniRule"/>
</dbReference>
<dbReference type="AlphaFoldDB" id="A0A7W0C616"/>
<evidence type="ECO:0000256" key="1">
    <source>
        <dbReference type="ARBA" id="ARBA00022517"/>
    </source>
</evidence>
<dbReference type="InterPro" id="IPR020053">
    <property type="entry name" value="Ribosome-bd_factorA_CS"/>
</dbReference>
<keyword evidence="2" id="KW-0963">Cytoplasm</keyword>
<dbReference type="SUPFAM" id="SSF89919">
    <property type="entry name" value="Ribosome-binding factor A, RbfA"/>
    <property type="match status" value="1"/>
</dbReference>
<comment type="subunit">
    <text evidence="2">Monomer. Binds 30S ribosomal subunits, but not 50S ribosomal subunits or 70S ribosomes.</text>
</comment>
<dbReference type="InterPro" id="IPR023799">
    <property type="entry name" value="RbfA_dom_sf"/>
</dbReference>
<proteinExistence type="inferred from homology"/>
<dbReference type="GO" id="GO:0043024">
    <property type="term" value="F:ribosomal small subunit binding"/>
    <property type="evidence" value="ECO:0007669"/>
    <property type="project" value="TreeGrafter"/>
</dbReference>
<dbReference type="InterPro" id="IPR000238">
    <property type="entry name" value="RbfA"/>
</dbReference>
<dbReference type="EMBL" id="JACDUS010000001">
    <property type="protein sequence ID" value="MBA2879762.1"/>
    <property type="molecule type" value="Genomic_DNA"/>
</dbReference>
<dbReference type="Proteomes" id="UP000525298">
    <property type="component" value="Unassembled WGS sequence"/>
</dbReference>
<sequence length="126" mass="14366">MKPYGRAERVSGLIQQALSEILLKSIKDPRLASVSITGVKMTGDLKLARIYFVTSGHFSSREDAAAGFRKAHGFIKNSLARELELRYMPDLEFFYDESIDYGMHIDSVLKRLHNEHEPDHPTTKEE</sequence>
<name>A0A7W0C616_9BACT</name>
<organism evidence="3 4">
    <name type="scientific">Desulfosalsimonas propionicica</name>
    <dbReference type="NCBI Taxonomy" id="332175"/>
    <lineage>
        <taxon>Bacteria</taxon>
        <taxon>Pseudomonadati</taxon>
        <taxon>Thermodesulfobacteriota</taxon>
        <taxon>Desulfobacteria</taxon>
        <taxon>Desulfobacterales</taxon>
        <taxon>Desulfosalsimonadaceae</taxon>
        <taxon>Desulfosalsimonas</taxon>
    </lineage>
</organism>
<dbReference type="PROSITE" id="PS01319">
    <property type="entry name" value="RBFA"/>
    <property type="match status" value="1"/>
</dbReference>
<comment type="subcellular location">
    <subcellularLocation>
        <location evidence="2">Cytoplasm</location>
    </subcellularLocation>
</comment>
<comment type="function">
    <text evidence="2">One of several proteins that assist in the late maturation steps of the functional core of the 30S ribosomal subunit. Associates with free 30S ribosomal subunits (but not with 30S subunits that are part of 70S ribosomes or polysomes). Required for efficient processing of 16S rRNA. May interact with the 5'-terminal helix region of 16S rRNA.</text>
</comment>
<keyword evidence="1 2" id="KW-0690">Ribosome biogenesis</keyword>
<accession>A0A7W0C616</accession>
<protein>
    <recommendedName>
        <fullName evidence="2">Ribosome-binding factor A</fullName>
    </recommendedName>
</protein>
<dbReference type="HAMAP" id="MF_00003">
    <property type="entry name" value="RbfA"/>
    <property type="match status" value="1"/>
</dbReference>
<keyword evidence="4" id="KW-1185">Reference proteome</keyword>
<dbReference type="NCBIfam" id="TIGR00082">
    <property type="entry name" value="rbfA"/>
    <property type="match status" value="1"/>
</dbReference>
<dbReference type="Gene3D" id="3.30.300.20">
    <property type="match status" value="1"/>
</dbReference>
<dbReference type="Pfam" id="PF02033">
    <property type="entry name" value="RBFA"/>
    <property type="match status" value="1"/>
</dbReference>
<gene>
    <name evidence="2" type="primary">rbfA</name>
    <name evidence="3" type="ORF">HNR65_000069</name>
</gene>
<dbReference type="RefSeq" id="WP_181549461.1">
    <property type="nucleotide sequence ID" value="NZ_JACDUS010000001.1"/>
</dbReference>
<dbReference type="InterPro" id="IPR015946">
    <property type="entry name" value="KH_dom-like_a/b"/>
</dbReference>
<dbReference type="PANTHER" id="PTHR33515:SF1">
    <property type="entry name" value="RIBOSOME-BINDING FACTOR A, CHLOROPLASTIC-RELATED"/>
    <property type="match status" value="1"/>
</dbReference>